<name>A0A2W4CIY0_9HYPH</name>
<dbReference type="GO" id="GO:0016491">
    <property type="term" value="F:oxidoreductase activity"/>
    <property type="evidence" value="ECO:0007669"/>
    <property type="project" value="UniProtKB-KW"/>
</dbReference>
<reference evidence="3 4" key="1">
    <citation type="journal article" date="2018" name="Sci. Rep.">
        <title>Rhizobium tumorigenes sp. nov., a novel plant tumorigenic bacterium isolated from cane gall tumors on thornless blackberry.</title>
        <authorList>
            <person name="Kuzmanovi N."/>
            <person name="Smalla K."/>
            <person name="Gronow S."/>
            <person name="PuBawska J."/>
        </authorList>
    </citation>
    <scope>NUCLEOTIDE SEQUENCE [LARGE SCALE GENOMIC DNA]</scope>
    <source>
        <strain evidence="3 4">CCBAU 85046</strain>
    </source>
</reference>
<keyword evidence="4" id="KW-1185">Reference proteome</keyword>
<dbReference type="Pfam" id="PF00106">
    <property type="entry name" value="adh_short"/>
    <property type="match status" value="1"/>
</dbReference>
<dbReference type="PANTHER" id="PTHR43669:SF3">
    <property type="entry name" value="ALCOHOL DEHYDROGENASE, PUTATIVE (AFU_ORTHOLOGUE AFUA_3G03445)-RELATED"/>
    <property type="match status" value="1"/>
</dbReference>
<dbReference type="PANTHER" id="PTHR43669">
    <property type="entry name" value="5-KETO-D-GLUCONATE 5-REDUCTASE"/>
    <property type="match status" value="1"/>
</dbReference>
<protein>
    <submittedName>
        <fullName evidence="3">Uncharacterized protein</fullName>
    </submittedName>
</protein>
<organism evidence="3 4">
    <name type="scientific">Rhizobium tubonense</name>
    <dbReference type="NCBI Taxonomy" id="484088"/>
    <lineage>
        <taxon>Bacteria</taxon>
        <taxon>Pseudomonadati</taxon>
        <taxon>Pseudomonadota</taxon>
        <taxon>Alphaproteobacteria</taxon>
        <taxon>Hyphomicrobiales</taxon>
        <taxon>Rhizobiaceae</taxon>
        <taxon>Rhizobium/Agrobacterium group</taxon>
        <taxon>Rhizobium</taxon>
    </lineage>
</organism>
<comment type="similarity">
    <text evidence="1">Belongs to the short-chain dehydrogenases/reductases (SDR) family.</text>
</comment>
<proteinExistence type="inferred from homology"/>
<comment type="caution">
    <text evidence="3">The sequence shown here is derived from an EMBL/GenBank/DDBJ whole genome shotgun (WGS) entry which is preliminary data.</text>
</comment>
<evidence type="ECO:0000256" key="1">
    <source>
        <dbReference type="ARBA" id="ARBA00006484"/>
    </source>
</evidence>
<dbReference type="Proteomes" id="UP000248925">
    <property type="component" value="Unassembled WGS sequence"/>
</dbReference>
<accession>A0A2W4CIY0</accession>
<dbReference type="InterPro" id="IPR036291">
    <property type="entry name" value="NAD(P)-bd_dom_sf"/>
</dbReference>
<dbReference type="PRINTS" id="PR00081">
    <property type="entry name" value="GDHRDH"/>
</dbReference>
<dbReference type="EMBL" id="PCDP01000036">
    <property type="protein sequence ID" value="PZM12987.1"/>
    <property type="molecule type" value="Genomic_DNA"/>
</dbReference>
<sequence>MRLSEKTALITGAGQGIGKEFARAYIAEGAKVAIADIDFGRAAKTAEDLGERAIAVHLDVCSQKSIDDAVSKVIAEYGFIDILVNNAAIFDLAALGNRNRSMANSRSQK</sequence>
<keyword evidence="2" id="KW-0560">Oxidoreductase</keyword>
<dbReference type="OrthoDB" id="9780084at2"/>
<dbReference type="InterPro" id="IPR002347">
    <property type="entry name" value="SDR_fam"/>
</dbReference>
<dbReference type="SUPFAM" id="SSF51735">
    <property type="entry name" value="NAD(P)-binding Rossmann-fold domains"/>
    <property type="match status" value="1"/>
</dbReference>
<evidence type="ECO:0000256" key="2">
    <source>
        <dbReference type="ARBA" id="ARBA00023002"/>
    </source>
</evidence>
<dbReference type="Gene3D" id="3.40.50.720">
    <property type="entry name" value="NAD(P)-binding Rossmann-like Domain"/>
    <property type="match status" value="1"/>
</dbReference>
<gene>
    <name evidence="3" type="ORF">CPY51_15800</name>
</gene>
<evidence type="ECO:0000313" key="4">
    <source>
        <dbReference type="Proteomes" id="UP000248925"/>
    </source>
</evidence>
<dbReference type="AlphaFoldDB" id="A0A2W4CIY0"/>
<evidence type="ECO:0000313" key="3">
    <source>
        <dbReference type="EMBL" id="PZM12987.1"/>
    </source>
</evidence>